<evidence type="ECO:0000313" key="4">
    <source>
        <dbReference type="EMBL" id="CUO27434.1"/>
    </source>
</evidence>
<dbReference type="InterPro" id="IPR002915">
    <property type="entry name" value="DeoC/FbaB/LacD_aldolase"/>
</dbReference>
<keyword evidence="2" id="KW-0704">Schiff base</keyword>
<dbReference type="SMART" id="SM01133">
    <property type="entry name" value="DeoC"/>
    <property type="match status" value="1"/>
</dbReference>
<dbReference type="EMBL" id="QRQO01000002">
    <property type="protein sequence ID" value="RHN17794.1"/>
    <property type="molecule type" value="Genomic_DNA"/>
</dbReference>
<dbReference type="Proteomes" id="UP000283700">
    <property type="component" value="Unassembled WGS sequence"/>
</dbReference>
<evidence type="ECO:0000313" key="15">
    <source>
        <dbReference type="Proteomes" id="UP000286561"/>
    </source>
</evidence>
<dbReference type="PANTHER" id="PTHR10889">
    <property type="entry name" value="DEOXYRIBOSE-PHOSPHATE ALDOLASE"/>
    <property type="match status" value="1"/>
</dbReference>
<dbReference type="EMBL" id="QRNJ01000007">
    <property type="protein sequence ID" value="RHK40959.1"/>
    <property type="molecule type" value="Genomic_DNA"/>
</dbReference>
<evidence type="ECO:0000256" key="1">
    <source>
        <dbReference type="ARBA" id="ARBA00022490"/>
    </source>
</evidence>
<dbReference type="EC" id="4.1.2.4" evidence="3"/>
<dbReference type="InterPro" id="IPR011343">
    <property type="entry name" value="DeoC"/>
</dbReference>
<evidence type="ECO:0000256" key="3">
    <source>
        <dbReference type="NCBIfam" id="TIGR00126"/>
    </source>
</evidence>
<sequence>MIDFSKIKSKKEVGKCFDYAILPKQTTEQTIRDCCKEAIKYNCKAFCFSSSYWTPIVAEELKGTDILVGAAIGFPFGQQTSAVKAFETEEAVRMGATVLDNCMNVGALKDKRYDEIKQEFKEYVEAAQGVMTKMIIEVCYLTDDEIKAACELCIEAGIDWVKSSTGQYAGPTLEQVILMADCCKGTNTRVKVSGVKDPRPQNAYVFLRAGADLIGTRQAPQIIDSFDTMRKIGIIPPYEGE</sequence>
<dbReference type="EMBL" id="QSOE01000049">
    <property type="protein sequence ID" value="RGI87234.1"/>
    <property type="molecule type" value="Genomic_DNA"/>
</dbReference>
<dbReference type="SUPFAM" id="SSF51569">
    <property type="entry name" value="Aldolase"/>
    <property type="match status" value="1"/>
</dbReference>
<evidence type="ECO:0000313" key="5">
    <source>
        <dbReference type="EMBL" id="RGI87234.1"/>
    </source>
</evidence>
<dbReference type="InterPro" id="IPR013785">
    <property type="entry name" value="Aldolase_TIM"/>
</dbReference>
<dbReference type="PANTHER" id="PTHR10889:SF1">
    <property type="entry name" value="DEOXYRIBOSE-PHOSPHATE ALDOLASE"/>
    <property type="match status" value="1"/>
</dbReference>
<dbReference type="Proteomes" id="UP000095679">
    <property type="component" value="Unassembled WGS sequence"/>
</dbReference>
<evidence type="ECO:0000313" key="7">
    <source>
        <dbReference type="EMBL" id="RHC64866.1"/>
    </source>
</evidence>
<reference evidence="4 10" key="1">
    <citation type="submission" date="2015-09" db="EMBL/GenBank/DDBJ databases">
        <authorList>
            <consortium name="Pathogen Informatics"/>
        </authorList>
    </citation>
    <scope>NUCLEOTIDE SEQUENCE [LARGE SCALE GENOMIC DNA]</scope>
    <source>
        <strain evidence="4 10">2789STDY5834835</strain>
    </source>
</reference>
<accession>A0A174DPR4</accession>
<proteinExistence type="predicted"/>
<evidence type="ECO:0000313" key="9">
    <source>
        <dbReference type="EMBL" id="RHN17794.1"/>
    </source>
</evidence>
<dbReference type="RefSeq" id="WP_005349269.1">
    <property type="nucleotide sequence ID" value="NZ_BLYK01000037.1"/>
</dbReference>
<evidence type="ECO:0000313" key="11">
    <source>
        <dbReference type="Proteomes" id="UP000262524"/>
    </source>
</evidence>
<dbReference type="PIRSF" id="PIRSF001357">
    <property type="entry name" value="DeoC"/>
    <property type="match status" value="1"/>
</dbReference>
<dbReference type="EMBL" id="CYZL01000011">
    <property type="protein sequence ID" value="CUO27434.1"/>
    <property type="molecule type" value="Genomic_DNA"/>
</dbReference>
<dbReference type="GeneID" id="75047043"/>
<name>A0A174DPR4_9FIRM</name>
<evidence type="ECO:0000313" key="6">
    <source>
        <dbReference type="EMBL" id="RGZ86907.1"/>
    </source>
</evidence>
<dbReference type="GO" id="GO:0005737">
    <property type="term" value="C:cytoplasm"/>
    <property type="evidence" value="ECO:0007669"/>
    <property type="project" value="InterPro"/>
</dbReference>
<dbReference type="GO" id="GO:0004139">
    <property type="term" value="F:deoxyribose-phosphate aldolase activity"/>
    <property type="evidence" value="ECO:0007669"/>
    <property type="project" value="UniProtKB-UniRule"/>
</dbReference>
<keyword evidence="14" id="KW-1185">Reference proteome</keyword>
<dbReference type="Proteomes" id="UP000283497">
    <property type="component" value="Unassembled WGS sequence"/>
</dbReference>
<dbReference type="Gene3D" id="3.20.20.70">
    <property type="entry name" value="Aldolase class I"/>
    <property type="match status" value="1"/>
</dbReference>
<evidence type="ECO:0000313" key="10">
    <source>
        <dbReference type="Proteomes" id="UP000095679"/>
    </source>
</evidence>
<dbReference type="Proteomes" id="UP000286561">
    <property type="component" value="Unassembled WGS sequence"/>
</dbReference>
<gene>
    <name evidence="4" type="primary">deoC1_2</name>
    <name evidence="5" type="synonym">deoC</name>
    <name evidence="8" type="ORF">DW068_02950</name>
    <name evidence="7" type="ORF">DW833_08265</name>
    <name evidence="6" type="ORF">DW972_00445</name>
    <name evidence="9" type="ORF">DWZ29_01265</name>
    <name evidence="5" type="ORF">DXD91_08570</name>
    <name evidence="4" type="ORF">ERS852450_01496</name>
</gene>
<dbReference type="GO" id="GO:0009264">
    <property type="term" value="P:deoxyribonucleotide catabolic process"/>
    <property type="evidence" value="ECO:0007669"/>
    <property type="project" value="UniProtKB-UniRule"/>
</dbReference>
<dbReference type="EMBL" id="QSEP01000001">
    <property type="protein sequence ID" value="RGZ86907.1"/>
    <property type="molecule type" value="Genomic_DNA"/>
</dbReference>
<evidence type="ECO:0000313" key="8">
    <source>
        <dbReference type="EMBL" id="RHK40959.1"/>
    </source>
</evidence>
<organism evidence="4 10">
    <name type="scientific">Anaerobutyricum hallii</name>
    <dbReference type="NCBI Taxonomy" id="39488"/>
    <lineage>
        <taxon>Bacteria</taxon>
        <taxon>Bacillati</taxon>
        <taxon>Bacillota</taxon>
        <taxon>Clostridia</taxon>
        <taxon>Lachnospirales</taxon>
        <taxon>Lachnospiraceae</taxon>
        <taxon>Anaerobutyricum</taxon>
    </lineage>
</organism>
<keyword evidence="1" id="KW-0963">Cytoplasm</keyword>
<dbReference type="GO" id="GO:0016052">
    <property type="term" value="P:carbohydrate catabolic process"/>
    <property type="evidence" value="ECO:0007669"/>
    <property type="project" value="TreeGrafter"/>
</dbReference>
<evidence type="ECO:0000256" key="2">
    <source>
        <dbReference type="ARBA" id="ARBA00023270"/>
    </source>
</evidence>
<protein>
    <recommendedName>
        <fullName evidence="3">Deoxyribose-phosphate aldolase</fullName>
        <ecNumber evidence="3">4.1.2.4</ecNumber>
    </recommendedName>
</protein>
<evidence type="ECO:0000313" key="14">
    <source>
        <dbReference type="Proteomes" id="UP000284621"/>
    </source>
</evidence>
<dbReference type="AlphaFoldDB" id="A0A174DPR4"/>
<dbReference type="EMBL" id="QSID01000008">
    <property type="protein sequence ID" value="RHC64866.1"/>
    <property type="molecule type" value="Genomic_DNA"/>
</dbReference>
<evidence type="ECO:0000313" key="13">
    <source>
        <dbReference type="Proteomes" id="UP000283700"/>
    </source>
</evidence>
<reference evidence="11 12" key="2">
    <citation type="submission" date="2018-08" db="EMBL/GenBank/DDBJ databases">
        <title>A genome reference for cultivated species of the human gut microbiota.</title>
        <authorList>
            <person name="Zou Y."/>
            <person name="Xue W."/>
            <person name="Luo G."/>
        </authorList>
    </citation>
    <scope>NUCLEOTIDE SEQUENCE [LARGE SCALE GENOMIC DNA]</scope>
    <source>
        <strain evidence="9 13">AF31-17AC</strain>
        <strain evidence="8 12">AF45-14BH</strain>
        <strain evidence="7 14">AM34-3LB</strain>
        <strain evidence="6 15">AM48-23BH</strain>
        <strain evidence="5 11">TM10-1AC</strain>
    </source>
</reference>
<dbReference type="NCBIfam" id="TIGR00126">
    <property type="entry name" value="deoC"/>
    <property type="match status" value="1"/>
</dbReference>
<keyword evidence="4" id="KW-0456">Lyase</keyword>
<dbReference type="Pfam" id="PF01791">
    <property type="entry name" value="DeoC"/>
    <property type="match status" value="1"/>
</dbReference>
<evidence type="ECO:0000313" key="12">
    <source>
        <dbReference type="Proteomes" id="UP000283497"/>
    </source>
</evidence>
<dbReference type="Proteomes" id="UP000284621">
    <property type="component" value="Unassembled WGS sequence"/>
</dbReference>
<dbReference type="Proteomes" id="UP000262524">
    <property type="component" value="Unassembled WGS sequence"/>
</dbReference>